<proteinExistence type="predicted"/>
<keyword evidence="4" id="KW-1185">Reference proteome</keyword>
<dbReference type="InterPro" id="IPR001623">
    <property type="entry name" value="DnaJ_domain"/>
</dbReference>
<dbReference type="SMART" id="SM00271">
    <property type="entry name" value="DnaJ"/>
    <property type="match status" value="1"/>
</dbReference>
<organism evidence="3 4">
    <name type="scientific">Parvularcula maris</name>
    <dbReference type="NCBI Taxonomy" id="2965077"/>
    <lineage>
        <taxon>Bacteria</taxon>
        <taxon>Pseudomonadati</taxon>
        <taxon>Pseudomonadota</taxon>
        <taxon>Alphaproteobacteria</taxon>
        <taxon>Parvularculales</taxon>
        <taxon>Parvularculaceae</taxon>
        <taxon>Parvularcula</taxon>
    </lineage>
</organism>
<dbReference type="InterPro" id="IPR036869">
    <property type="entry name" value="J_dom_sf"/>
</dbReference>
<feature type="region of interest" description="Disordered" evidence="1">
    <location>
        <begin position="79"/>
        <end position="100"/>
    </location>
</feature>
<dbReference type="PROSITE" id="PS50076">
    <property type="entry name" value="DNAJ_2"/>
    <property type="match status" value="1"/>
</dbReference>
<protein>
    <submittedName>
        <fullName evidence="3">DnaJ domain-containing protein</fullName>
    </submittedName>
</protein>
<dbReference type="CDD" id="cd06257">
    <property type="entry name" value="DnaJ"/>
    <property type="match status" value="1"/>
</dbReference>
<dbReference type="Pfam" id="PF00226">
    <property type="entry name" value="DnaJ"/>
    <property type="match status" value="1"/>
</dbReference>
<feature type="domain" description="J" evidence="2">
    <location>
        <begin position="105"/>
        <end position="169"/>
    </location>
</feature>
<accession>A0A9X2RHS3</accession>
<dbReference type="Proteomes" id="UP001142610">
    <property type="component" value="Unassembled WGS sequence"/>
</dbReference>
<dbReference type="AlphaFoldDB" id="A0A9X2RHS3"/>
<dbReference type="Gene3D" id="1.10.287.110">
    <property type="entry name" value="DnaJ domain"/>
    <property type="match status" value="1"/>
</dbReference>
<sequence length="170" mass="18615">MLGFRRPETLGPREVVIELRDGRKLRGRLQLAASETGAGLLAKAKPFLTIRTPQGDVAFHRDMIAAVLLKDERAVLASKTETARSVPPTGPDQRKERAAEVQGFDPCRILDVRPGASREELKAAWRKRIAECHPDKMAARGAPADIVAAAQRQAAQINAAYQTLSVMRRG</sequence>
<dbReference type="SUPFAM" id="SSF46565">
    <property type="entry name" value="Chaperone J-domain"/>
    <property type="match status" value="1"/>
</dbReference>
<name>A0A9X2RHS3_9PROT</name>
<dbReference type="RefSeq" id="WP_256618021.1">
    <property type="nucleotide sequence ID" value="NZ_JANIBC010000001.1"/>
</dbReference>
<evidence type="ECO:0000259" key="2">
    <source>
        <dbReference type="PROSITE" id="PS50076"/>
    </source>
</evidence>
<evidence type="ECO:0000313" key="3">
    <source>
        <dbReference type="EMBL" id="MCQ8184216.1"/>
    </source>
</evidence>
<dbReference type="EMBL" id="JANIBC010000001">
    <property type="protein sequence ID" value="MCQ8184216.1"/>
    <property type="molecule type" value="Genomic_DNA"/>
</dbReference>
<comment type="caution">
    <text evidence="3">The sequence shown here is derived from an EMBL/GenBank/DDBJ whole genome shotgun (WGS) entry which is preliminary data.</text>
</comment>
<gene>
    <name evidence="3" type="ORF">NOG11_02345</name>
</gene>
<evidence type="ECO:0000256" key="1">
    <source>
        <dbReference type="SAM" id="MobiDB-lite"/>
    </source>
</evidence>
<reference evidence="3" key="1">
    <citation type="submission" date="2022-07" db="EMBL/GenBank/DDBJ databases">
        <title>Parvularcula maris sp. nov., an algicidal bacterium isolated from seawater.</title>
        <authorList>
            <person name="Li F."/>
        </authorList>
    </citation>
    <scope>NUCLEOTIDE SEQUENCE</scope>
    <source>
        <strain evidence="3">BGMRC 0090</strain>
    </source>
</reference>
<evidence type="ECO:0000313" key="4">
    <source>
        <dbReference type="Proteomes" id="UP001142610"/>
    </source>
</evidence>